<evidence type="ECO:0000313" key="3">
    <source>
        <dbReference type="EMBL" id="MBZ0156007.1"/>
    </source>
</evidence>
<dbReference type="GO" id="GO:0006353">
    <property type="term" value="P:DNA-templated transcription termination"/>
    <property type="evidence" value="ECO:0007669"/>
    <property type="project" value="InterPro"/>
</dbReference>
<proteinExistence type="predicted"/>
<dbReference type="EMBL" id="JAIOIV010000060">
    <property type="protein sequence ID" value="MBZ0156007.1"/>
    <property type="molecule type" value="Genomic_DNA"/>
</dbReference>
<feature type="compositionally biased region" description="Basic and acidic residues" evidence="1">
    <location>
        <begin position="266"/>
        <end position="293"/>
    </location>
</feature>
<feature type="domain" description="Rho termination factor-like N-terminal" evidence="2">
    <location>
        <begin position="102"/>
        <end position="144"/>
    </location>
</feature>
<dbReference type="Proteomes" id="UP000705867">
    <property type="component" value="Unassembled WGS sequence"/>
</dbReference>
<name>A0A953J9U9_9BACT</name>
<dbReference type="InterPro" id="IPR011112">
    <property type="entry name" value="Rho-like_N"/>
</dbReference>
<dbReference type="InterPro" id="IPR032585">
    <property type="entry name" value="DUF4912"/>
</dbReference>
<feature type="compositionally biased region" description="Basic and acidic residues" evidence="1">
    <location>
        <begin position="366"/>
        <end position="377"/>
    </location>
</feature>
<protein>
    <submittedName>
        <fullName evidence="3">DUF4912 domain-containing protein</fullName>
    </submittedName>
</protein>
<feature type="region of interest" description="Disordered" evidence="1">
    <location>
        <begin position="249"/>
        <end position="296"/>
    </location>
</feature>
<feature type="region of interest" description="Disordered" evidence="1">
    <location>
        <begin position="44"/>
        <end position="90"/>
    </location>
</feature>
<accession>A0A953J9U9</accession>
<evidence type="ECO:0000259" key="2">
    <source>
        <dbReference type="SMART" id="SM00959"/>
    </source>
</evidence>
<evidence type="ECO:0000256" key="1">
    <source>
        <dbReference type="SAM" id="MobiDB-lite"/>
    </source>
</evidence>
<dbReference type="Pfam" id="PF16258">
    <property type="entry name" value="DUF4912"/>
    <property type="match status" value="1"/>
</dbReference>
<sequence length="390" mass="42297">MKKRDLAAKGMAELRVLAREMGIKAGRSWKKEDFVKALTGKKVPAKKVPEKKVPARVTSAKGRPSGRPPGKPPAVQGPPVESPAPEKGLAEKEAVAAESRTSLERMTMGELRSLARERKIPLKRGYKKADILALIVKEEERKAREVPPPAPPSLPSEYREDKVVTMAVTPKRLYLYWEVTENTLAGQPGSLNLKIINTVTGDAFYLPISERVGEYFVSVSPGYAYTAEIGVIDRTGEFTALVTERGAALPPKSREVAEVSPAAVPAEREPRGAAPAREKQKEPSSKPPEKTEPVPRVISIIFAPSQKAEEELLPEAEIGRPEDVGLGIPEEYPSGVLETGGLPGEFFAVPEFISSAEAGAAPPEEQGWRGHGERGLPEEFFGLPESISSY</sequence>
<reference evidence="3" key="1">
    <citation type="journal article" date="2021" name="bioRxiv">
        <title>Unraveling nitrogen, sulfur and carbon metabolic pathways and microbial community transcriptional responses to substrate deprivation and toxicity stresses in a bioreactor mimicking anoxic brackish coastal sediment conditions.</title>
        <authorList>
            <person name="Martins P.D."/>
            <person name="Echeveste M.J."/>
            <person name="Arshad A."/>
            <person name="Kurth J."/>
            <person name="Ouboter H."/>
            <person name="Jetten M.S.M."/>
            <person name="Welte C.U."/>
        </authorList>
    </citation>
    <scope>NUCLEOTIDE SEQUENCE</scope>
    <source>
        <strain evidence="3">MAG_39</strain>
    </source>
</reference>
<organism evidence="3 4">
    <name type="scientific">Candidatus Nitrobium versatile</name>
    <dbReference type="NCBI Taxonomy" id="2884831"/>
    <lineage>
        <taxon>Bacteria</taxon>
        <taxon>Pseudomonadati</taxon>
        <taxon>Nitrospirota</taxon>
        <taxon>Nitrospiria</taxon>
        <taxon>Nitrospirales</taxon>
        <taxon>Nitrospiraceae</taxon>
        <taxon>Candidatus Nitrobium</taxon>
    </lineage>
</organism>
<feature type="domain" description="Rho termination factor-like N-terminal" evidence="2">
    <location>
        <begin position="5"/>
        <end position="45"/>
    </location>
</feature>
<feature type="compositionally biased region" description="Pro residues" evidence="1">
    <location>
        <begin position="66"/>
        <end position="82"/>
    </location>
</feature>
<feature type="region of interest" description="Disordered" evidence="1">
    <location>
        <begin position="359"/>
        <end position="390"/>
    </location>
</feature>
<comment type="caution">
    <text evidence="3">The sequence shown here is derived from an EMBL/GenBank/DDBJ whole genome shotgun (WGS) entry which is preliminary data.</text>
</comment>
<gene>
    <name evidence="3" type="ORF">K8I29_07295</name>
</gene>
<dbReference type="AlphaFoldDB" id="A0A953J9U9"/>
<dbReference type="SMART" id="SM00959">
    <property type="entry name" value="Rho_N"/>
    <property type="match status" value="2"/>
</dbReference>
<reference evidence="3" key="2">
    <citation type="submission" date="2021-08" db="EMBL/GenBank/DDBJ databases">
        <authorList>
            <person name="Dalcin Martins P."/>
        </authorList>
    </citation>
    <scope>NUCLEOTIDE SEQUENCE</scope>
    <source>
        <strain evidence="3">MAG_39</strain>
    </source>
</reference>
<evidence type="ECO:0000313" key="4">
    <source>
        <dbReference type="Proteomes" id="UP000705867"/>
    </source>
</evidence>